<evidence type="ECO:0000313" key="1">
    <source>
        <dbReference type="EMBL" id="QAR30735.1"/>
    </source>
</evidence>
<dbReference type="OrthoDB" id="9858228at2"/>
<organism evidence="1 2">
    <name type="scientific">Ornithobacterium rhinotracheale</name>
    <dbReference type="NCBI Taxonomy" id="28251"/>
    <lineage>
        <taxon>Bacteria</taxon>
        <taxon>Pseudomonadati</taxon>
        <taxon>Bacteroidota</taxon>
        <taxon>Flavobacteriia</taxon>
        <taxon>Flavobacteriales</taxon>
        <taxon>Weeksellaceae</taxon>
        <taxon>Ornithobacterium</taxon>
    </lineage>
</organism>
<name>A0A410JRE7_ORNRH</name>
<reference evidence="1 2" key="1">
    <citation type="submission" date="2019-01" db="EMBL/GenBank/DDBJ databases">
        <title>Whole Genome of Ornithobacterium rhinotracheale FARPER-174b.</title>
        <authorList>
            <person name="Tataje-Lavanda L.A."/>
            <person name="Montalvan A."/>
            <person name="Montesinos R."/>
            <person name="Zimic M."/>
            <person name="Fernandez-Sanchez M."/>
            <person name="Fernandez-Diaz M."/>
        </authorList>
    </citation>
    <scope>NUCLEOTIDE SEQUENCE [LARGE SCALE GENOMIC DNA]</scope>
    <source>
        <strain evidence="1 2">FARPER-174b</strain>
    </source>
</reference>
<evidence type="ECO:0000313" key="2">
    <source>
        <dbReference type="Proteomes" id="UP000287701"/>
    </source>
</evidence>
<protein>
    <submittedName>
        <fullName evidence="1">Uncharacterized protein</fullName>
    </submittedName>
</protein>
<proteinExistence type="predicted"/>
<sequence>MQFKLQIINDLLSEFGEGYCIEMPTSKSKLDEVLNFLKENDGKFHFYANLEEKNKKWFHGIHINFGEKEWGEIETIMSKVCKILDLNSYCALDHSQSIVIDADNDLVGWVCFDN</sequence>
<dbReference type="Proteomes" id="UP000287701">
    <property type="component" value="Chromosome"/>
</dbReference>
<dbReference type="AlphaFoldDB" id="A0A410JRE7"/>
<dbReference type="EMBL" id="CP035107">
    <property type="protein sequence ID" value="QAR30735.1"/>
    <property type="molecule type" value="Genomic_DNA"/>
</dbReference>
<dbReference type="RefSeq" id="WP_128501211.1">
    <property type="nucleotide sequence ID" value="NZ_CP035107.1"/>
</dbReference>
<accession>A0A410JRE7</accession>
<gene>
    <name evidence="1" type="ORF">EQP59_04965</name>
</gene>